<dbReference type="InterPro" id="IPR036179">
    <property type="entry name" value="Ig-like_dom_sf"/>
</dbReference>
<dbReference type="Xenbase" id="XB-GENE-29083383">
    <property type="gene designation" value="LOC100496873"/>
</dbReference>
<keyword evidence="2" id="KW-1003">Cell membrane</keyword>
<dbReference type="Gene3D" id="2.60.40.10">
    <property type="entry name" value="Immunoglobulins"/>
    <property type="match status" value="2"/>
</dbReference>
<dbReference type="SUPFAM" id="SSF48726">
    <property type="entry name" value="Immunoglobulin"/>
    <property type="match status" value="2"/>
</dbReference>
<dbReference type="GeneID" id="100496873"/>
<protein>
    <submittedName>
        <fullName evidence="14">Uncharacterized protein LOC100496873 isoform X2</fullName>
    </submittedName>
</protein>
<keyword evidence="5" id="KW-1133">Transmembrane helix</keyword>
<keyword evidence="3" id="KW-0812">Transmembrane</keyword>
<feature type="signal peptide" evidence="11">
    <location>
        <begin position="1"/>
        <end position="24"/>
    </location>
</feature>
<evidence type="ECO:0000313" key="14">
    <source>
        <dbReference type="RefSeq" id="XP_031749296.1"/>
    </source>
</evidence>
<gene>
    <name evidence="14 15" type="primary">LOC100496873</name>
</gene>
<evidence type="ECO:0000256" key="7">
    <source>
        <dbReference type="ARBA" id="ARBA00023157"/>
    </source>
</evidence>
<evidence type="ECO:0000259" key="12">
    <source>
        <dbReference type="PROSITE" id="PS50835"/>
    </source>
</evidence>
<evidence type="ECO:0000256" key="1">
    <source>
        <dbReference type="ARBA" id="ARBA00004251"/>
    </source>
</evidence>
<dbReference type="SMART" id="SM00409">
    <property type="entry name" value="IG"/>
    <property type="match status" value="2"/>
</dbReference>
<dbReference type="InterPro" id="IPR051713">
    <property type="entry name" value="T-cell_Activation_Regulation"/>
</dbReference>
<dbReference type="PROSITE" id="PS50835">
    <property type="entry name" value="IG_LIKE"/>
    <property type="match status" value="2"/>
</dbReference>
<evidence type="ECO:0000256" key="11">
    <source>
        <dbReference type="SAM" id="SignalP"/>
    </source>
</evidence>
<keyword evidence="7" id="KW-1015">Disulfide bond</keyword>
<reference evidence="14" key="1">
    <citation type="submission" date="2025-08" db="UniProtKB">
        <authorList>
            <consortium name="RefSeq"/>
        </authorList>
    </citation>
    <scope>IDENTIFICATION</scope>
    <source>
        <strain evidence="14">Nigerian</strain>
        <tissue evidence="14">Liver and blood</tissue>
    </source>
</reference>
<dbReference type="Pfam" id="PF13927">
    <property type="entry name" value="Ig_3"/>
    <property type="match status" value="1"/>
</dbReference>
<proteinExistence type="predicted"/>
<feature type="domain" description="Ig-like" evidence="12">
    <location>
        <begin position="32"/>
        <end position="106"/>
    </location>
</feature>
<feature type="domain" description="Ig-like" evidence="12">
    <location>
        <begin position="153"/>
        <end position="259"/>
    </location>
</feature>
<dbReference type="InterPro" id="IPR007110">
    <property type="entry name" value="Ig-like_dom"/>
</dbReference>
<keyword evidence="13" id="KW-1185">Reference proteome</keyword>
<sequence length="297" mass="32066">MCQRVVTVTLLILIFCRLKTPVGSSGPNHLLSQDVFLKCLFVADPMPIKPGALRVRWEHNGRTLVRFHHGELVVYEPRARFSQAEVEKGNVSLTLTNVTLRDSGQYIGAIHYGVSQVQCGFTLTVQEQNQISLVTLSAPEHAALAAAHKATDPTHLPLGGSDHEEAPVGTNVTLRCNFTADPGVGLGDLSAHWIKDGDTIFFVNKTYTYPKSVGAHIKEELQKGEASLPLSDVTKEDAGKYTCAIKYGTKWGSLSITLRVLGGTDGQRSEGPSMTHGAGGAMAAWCAALLLLFGYRP</sequence>
<keyword evidence="10" id="KW-0393">Immunoglobulin domain</keyword>
<dbReference type="RefSeq" id="XP_031749296.1">
    <property type="nucleotide sequence ID" value="XM_031893436.1"/>
</dbReference>
<dbReference type="GO" id="GO:0005886">
    <property type="term" value="C:plasma membrane"/>
    <property type="evidence" value="ECO:0007669"/>
    <property type="project" value="UniProtKB-SubCell"/>
</dbReference>
<evidence type="ECO:0000256" key="3">
    <source>
        <dbReference type="ARBA" id="ARBA00022692"/>
    </source>
</evidence>
<keyword evidence="9" id="KW-0325">Glycoprotein</keyword>
<dbReference type="InterPro" id="IPR013783">
    <property type="entry name" value="Ig-like_fold"/>
</dbReference>
<evidence type="ECO:0000256" key="5">
    <source>
        <dbReference type="ARBA" id="ARBA00022989"/>
    </source>
</evidence>
<dbReference type="AGR" id="Xenbase:XB-GENE-29083383"/>
<evidence type="ECO:0000256" key="10">
    <source>
        <dbReference type="ARBA" id="ARBA00023319"/>
    </source>
</evidence>
<dbReference type="InterPro" id="IPR003599">
    <property type="entry name" value="Ig_sub"/>
</dbReference>
<evidence type="ECO:0000256" key="8">
    <source>
        <dbReference type="ARBA" id="ARBA00023170"/>
    </source>
</evidence>
<comment type="subcellular location">
    <subcellularLocation>
        <location evidence="1">Cell membrane</location>
        <topology evidence="1">Single-pass type I membrane protein</topology>
    </subcellularLocation>
</comment>
<keyword evidence="8" id="KW-0675">Receptor</keyword>
<dbReference type="AlphaFoldDB" id="A0A8J1IXR3"/>
<keyword evidence="6" id="KW-0472">Membrane</keyword>
<feature type="chain" id="PRO_5035271000" evidence="11">
    <location>
        <begin position="25"/>
        <end position="297"/>
    </location>
</feature>
<organism evidence="13 14">
    <name type="scientific">Xenopus tropicalis</name>
    <name type="common">Western clawed frog</name>
    <name type="synonym">Silurana tropicalis</name>
    <dbReference type="NCBI Taxonomy" id="8364"/>
    <lineage>
        <taxon>Eukaryota</taxon>
        <taxon>Metazoa</taxon>
        <taxon>Chordata</taxon>
        <taxon>Craniata</taxon>
        <taxon>Vertebrata</taxon>
        <taxon>Euteleostomi</taxon>
        <taxon>Amphibia</taxon>
        <taxon>Batrachia</taxon>
        <taxon>Anura</taxon>
        <taxon>Pipoidea</taxon>
        <taxon>Pipidae</taxon>
        <taxon>Xenopodinae</taxon>
        <taxon>Xenopus</taxon>
        <taxon>Silurana</taxon>
    </lineage>
</organism>
<dbReference type="Proteomes" id="UP000008143">
    <property type="component" value="Chromosome 9"/>
</dbReference>
<keyword evidence="4 11" id="KW-0732">Signal</keyword>
<dbReference type="PANTHER" id="PTHR25466">
    <property type="entry name" value="T-LYMPHOCYTE ACTIVATION ANTIGEN"/>
    <property type="match status" value="1"/>
</dbReference>
<evidence type="ECO:0000256" key="9">
    <source>
        <dbReference type="ARBA" id="ARBA00023180"/>
    </source>
</evidence>
<evidence type="ECO:0000256" key="4">
    <source>
        <dbReference type="ARBA" id="ARBA00022729"/>
    </source>
</evidence>
<name>A0A8J1IXR3_XENTR</name>
<evidence type="ECO:0000256" key="2">
    <source>
        <dbReference type="ARBA" id="ARBA00022475"/>
    </source>
</evidence>
<accession>A0A8J1IXR3</accession>
<evidence type="ECO:0000313" key="13">
    <source>
        <dbReference type="Proteomes" id="UP000008143"/>
    </source>
</evidence>
<evidence type="ECO:0000256" key="6">
    <source>
        <dbReference type="ARBA" id="ARBA00023136"/>
    </source>
</evidence>
<dbReference type="PANTHER" id="PTHR25466:SF14">
    <property type="entry name" value="BUTYROPHILIN SUBFAMILY 2 MEMBER A2-LIKE-RELATED"/>
    <property type="match status" value="1"/>
</dbReference>
<evidence type="ECO:0000313" key="15">
    <source>
        <dbReference type="Xenbase" id="XB-GENE-29083383"/>
    </source>
</evidence>